<dbReference type="GO" id="GO:0044614">
    <property type="term" value="C:nuclear pore cytoplasmic filaments"/>
    <property type="evidence" value="ECO:0007669"/>
    <property type="project" value="TreeGrafter"/>
</dbReference>
<keyword evidence="6" id="KW-0509">mRNA transport</keyword>
<evidence type="ECO:0000256" key="8">
    <source>
        <dbReference type="ARBA" id="ARBA00023010"/>
    </source>
</evidence>
<dbReference type="GO" id="GO:0031369">
    <property type="term" value="F:translation initiation factor binding"/>
    <property type="evidence" value="ECO:0007669"/>
    <property type="project" value="TreeGrafter"/>
</dbReference>
<keyword evidence="8" id="KW-0811">Translocation</keyword>
<evidence type="ECO:0000256" key="1">
    <source>
        <dbReference type="ARBA" id="ARBA00004496"/>
    </source>
</evidence>
<feature type="region of interest" description="Disordered" evidence="18">
    <location>
        <begin position="302"/>
        <end position="350"/>
    </location>
</feature>
<evidence type="ECO:0000256" key="17">
    <source>
        <dbReference type="SAM" id="Coils"/>
    </source>
</evidence>
<comment type="caution">
    <text evidence="19">The sequence shown here is derived from an EMBL/GenBank/DDBJ whole genome shotgun (WGS) entry which is preliminary data.</text>
</comment>
<keyword evidence="10" id="KW-0906">Nuclear pore complex</keyword>
<evidence type="ECO:0000256" key="12">
    <source>
        <dbReference type="ARBA" id="ARBA00024680"/>
    </source>
</evidence>
<evidence type="ECO:0000256" key="6">
    <source>
        <dbReference type="ARBA" id="ARBA00022816"/>
    </source>
</evidence>
<comment type="similarity">
    <text evidence="3">Belongs to the GLE1 family.</text>
</comment>
<reference evidence="19" key="1">
    <citation type="thesis" date="2020" institute="ProQuest LLC" country="789 East Eisenhower Parkway, Ann Arbor, MI, USA">
        <title>Comparative Genomics and Chromosome Evolution.</title>
        <authorList>
            <person name="Mudd A.B."/>
        </authorList>
    </citation>
    <scope>NUCLEOTIDE SEQUENCE</scope>
    <source>
        <strain evidence="19">237g6f4</strain>
        <tissue evidence="19">Blood</tissue>
    </source>
</reference>
<dbReference type="AlphaFoldDB" id="A0AAV7A022"/>
<comment type="function">
    <text evidence="12">Required for the export of mRNAs containing poly(A) tails from the nucleus into the cytoplasm. May be involved in the terminal step of the mRNA transport through the nuclear pore complex (NPC).</text>
</comment>
<keyword evidence="9 17" id="KW-0175">Coiled coil</keyword>
<dbReference type="GO" id="GO:0016973">
    <property type="term" value="P:poly(A)+ mRNA export from nucleus"/>
    <property type="evidence" value="ECO:0007669"/>
    <property type="project" value="InterPro"/>
</dbReference>
<feature type="compositionally biased region" description="Basic and acidic residues" evidence="18">
    <location>
        <begin position="302"/>
        <end position="319"/>
    </location>
</feature>
<dbReference type="GO" id="GO:0015031">
    <property type="term" value="P:protein transport"/>
    <property type="evidence" value="ECO:0007669"/>
    <property type="project" value="UniProtKB-KW"/>
</dbReference>
<evidence type="ECO:0000256" key="15">
    <source>
        <dbReference type="ARBA" id="ARBA00030897"/>
    </source>
</evidence>
<evidence type="ECO:0000256" key="9">
    <source>
        <dbReference type="ARBA" id="ARBA00023054"/>
    </source>
</evidence>
<dbReference type="GO" id="GO:0005543">
    <property type="term" value="F:phospholipid binding"/>
    <property type="evidence" value="ECO:0007669"/>
    <property type="project" value="TreeGrafter"/>
</dbReference>
<evidence type="ECO:0000256" key="10">
    <source>
        <dbReference type="ARBA" id="ARBA00023132"/>
    </source>
</evidence>
<feature type="coiled-coil region" evidence="17">
    <location>
        <begin position="178"/>
        <end position="212"/>
    </location>
</feature>
<evidence type="ECO:0000256" key="5">
    <source>
        <dbReference type="ARBA" id="ARBA00022490"/>
    </source>
</evidence>
<evidence type="ECO:0000256" key="11">
    <source>
        <dbReference type="ARBA" id="ARBA00023242"/>
    </source>
</evidence>
<gene>
    <name evidence="19" type="ORF">GDO81_003932</name>
</gene>
<keyword evidence="4" id="KW-0813">Transport</keyword>
<dbReference type="GO" id="GO:0000822">
    <property type="term" value="F:inositol hexakisphosphate binding"/>
    <property type="evidence" value="ECO:0007669"/>
    <property type="project" value="TreeGrafter"/>
</dbReference>
<dbReference type="PANTHER" id="PTHR12960">
    <property type="entry name" value="GLE-1-RELATED"/>
    <property type="match status" value="1"/>
</dbReference>
<dbReference type="Proteomes" id="UP000824782">
    <property type="component" value="Unassembled WGS sequence"/>
</dbReference>
<evidence type="ECO:0000256" key="18">
    <source>
        <dbReference type="SAM" id="MobiDB-lite"/>
    </source>
</evidence>
<evidence type="ECO:0000256" key="4">
    <source>
        <dbReference type="ARBA" id="ARBA00022448"/>
    </source>
</evidence>
<keyword evidence="5" id="KW-0963">Cytoplasm</keyword>
<accession>A0AAV7A022</accession>
<organism evidence="19 20">
    <name type="scientific">Engystomops pustulosus</name>
    <name type="common">Tungara frog</name>
    <name type="synonym">Physalaemus pustulosus</name>
    <dbReference type="NCBI Taxonomy" id="76066"/>
    <lineage>
        <taxon>Eukaryota</taxon>
        <taxon>Metazoa</taxon>
        <taxon>Chordata</taxon>
        <taxon>Craniata</taxon>
        <taxon>Vertebrata</taxon>
        <taxon>Euteleostomi</taxon>
        <taxon>Amphibia</taxon>
        <taxon>Batrachia</taxon>
        <taxon>Anura</taxon>
        <taxon>Neobatrachia</taxon>
        <taxon>Hyloidea</taxon>
        <taxon>Leptodactylidae</taxon>
        <taxon>Leiuperinae</taxon>
        <taxon>Engystomops</taxon>
    </lineage>
</organism>
<evidence type="ECO:0000256" key="14">
    <source>
        <dbReference type="ARBA" id="ARBA00029983"/>
    </source>
</evidence>
<dbReference type="Gene3D" id="1.25.40.510">
    <property type="entry name" value="GLE1-like"/>
    <property type="match status" value="1"/>
</dbReference>
<dbReference type="InterPro" id="IPR038506">
    <property type="entry name" value="GLE1-like_sf"/>
</dbReference>
<evidence type="ECO:0000256" key="13">
    <source>
        <dbReference type="ARBA" id="ARBA00026227"/>
    </source>
</evidence>
<dbReference type="InterPro" id="IPR012476">
    <property type="entry name" value="GLE1"/>
</dbReference>
<keyword evidence="7" id="KW-0653">Protein transport</keyword>
<feature type="compositionally biased region" description="Low complexity" evidence="18">
    <location>
        <begin position="320"/>
        <end position="331"/>
    </location>
</feature>
<dbReference type="FunFam" id="1.25.40.510:FF:000001">
    <property type="entry name" value="Nucleoporin GLE1 isoform 1"/>
    <property type="match status" value="1"/>
</dbReference>
<evidence type="ECO:0000256" key="3">
    <source>
        <dbReference type="ARBA" id="ARBA00011056"/>
    </source>
</evidence>
<dbReference type="Pfam" id="PF07817">
    <property type="entry name" value="GLE1"/>
    <property type="match status" value="1"/>
</dbReference>
<protein>
    <recommendedName>
        <fullName evidence="13">mRNA export factor GLE1</fullName>
    </recommendedName>
    <alternativeName>
        <fullName evidence="15">GLE1 RNA export mediator</fullName>
    </alternativeName>
    <alternativeName>
        <fullName evidence="16">GLE1-like protein</fullName>
    </alternativeName>
    <alternativeName>
        <fullName evidence="14">Nucleoporin GLE1</fullName>
    </alternativeName>
</protein>
<name>A0AAV7A022_ENGPU</name>
<proteinExistence type="inferred from homology"/>
<dbReference type="PANTHER" id="PTHR12960:SF0">
    <property type="entry name" value="MRNA EXPORT FACTOR GLE1"/>
    <property type="match status" value="1"/>
</dbReference>
<evidence type="ECO:0000313" key="20">
    <source>
        <dbReference type="Proteomes" id="UP000824782"/>
    </source>
</evidence>
<evidence type="ECO:0000256" key="2">
    <source>
        <dbReference type="ARBA" id="ARBA00004567"/>
    </source>
</evidence>
<keyword evidence="20" id="KW-1185">Reference proteome</keyword>
<evidence type="ECO:0000313" key="19">
    <source>
        <dbReference type="EMBL" id="KAG8554907.1"/>
    </source>
</evidence>
<dbReference type="GO" id="GO:0005737">
    <property type="term" value="C:cytoplasm"/>
    <property type="evidence" value="ECO:0007669"/>
    <property type="project" value="UniProtKB-SubCell"/>
</dbReference>
<evidence type="ECO:0000256" key="7">
    <source>
        <dbReference type="ARBA" id="ARBA00022927"/>
    </source>
</evidence>
<sequence>MDWETLEALKNSSKGRLRYKRDWSLENTFEPTVVLSEYAAWVLDNFIGRTEPDIAPAEAPPPLDDTVSLADNELNNHSSQESLKEAESLSKQRIDKVMEVEGKILLFEKAHKMKVKADLQARLDMCDQFSKAMAEKSAEQLKRFEERMELQHRQEKHQLLEQLVKGSKEALGQQEKLKEEHRHRAKLLTLKLREAEQQRQQEIERVRQEEGRERMRRLCSLQQEALQLIQKIQVDYKQQEALRVDLSAYGHRGNQICGILSTVVRSSSERGYPTQDDVSLGEHSLQEMKMLVNTIEKELAAAEERKKAEDEAAKEKQKEAQQIQQQQAKLQTPAPTQDQKQTKREGLQKKASKGTLQRFLELQKVLELCQKVCEELATCKDPQTKKIRADLQRAVTTPVSQISSVSGSQVRDTFDKINNFLMGKPIVSAGRTIVVSQHPLGLDFVCLKLAEKLVSQGEEEVASHHESAFPIASVASALWERYPKVGELFLANLHKKCPYAVPFYPAFQEGISLEEYQRLLGYQVKDSIVEQQDSFLKRMSGMIRLYAAIMQVRWPYGTNQGNHPHGLNHGWLWLAQMVNMEPLSDITATLLFDFLEVCGNAMIRQYQDQFWKLLLLIKDQYFPTIEKITTSTEMGSASRLKHFLEGAVRRRDIPLPKGFLQPSFWRS</sequence>
<keyword evidence="11" id="KW-0539">Nucleus</keyword>
<evidence type="ECO:0000256" key="16">
    <source>
        <dbReference type="ARBA" id="ARBA00031503"/>
    </source>
</evidence>
<comment type="subcellular location">
    <subcellularLocation>
        <location evidence="1">Cytoplasm</location>
    </subcellularLocation>
    <subcellularLocation>
        <location evidence="2">Nucleus</location>
        <location evidence="2">Nuclear pore complex</location>
    </subcellularLocation>
</comment>
<dbReference type="EMBL" id="WNYA01000010">
    <property type="protein sequence ID" value="KAG8554907.1"/>
    <property type="molecule type" value="Genomic_DNA"/>
</dbReference>